<evidence type="ECO:0000256" key="2">
    <source>
        <dbReference type="ARBA" id="ARBA00023033"/>
    </source>
</evidence>
<name>A0ABY0NQF3_9HYPH</name>
<organism evidence="4 5">
    <name type="scientific">Bosea robiniae</name>
    <dbReference type="NCBI Taxonomy" id="1036780"/>
    <lineage>
        <taxon>Bacteria</taxon>
        <taxon>Pseudomonadati</taxon>
        <taxon>Pseudomonadota</taxon>
        <taxon>Alphaproteobacteria</taxon>
        <taxon>Hyphomicrobiales</taxon>
        <taxon>Boseaceae</taxon>
        <taxon>Bosea</taxon>
    </lineage>
</organism>
<accession>A0ABY0NQF3</accession>
<keyword evidence="2" id="KW-0503">Monooxygenase</keyword>
<dbReference type="InterPro" id="IPR050493">
    <property type="entry name" value="FAD-dep_Monooxygenase_BioMet"/>
</dbReference>
<evidence type="ECO:0000313" key="4">
    <source>
        <dbReference type="EMBL" id="SDF93219.1"/>
    </source>
</evidence>
<evidence type="ECO:0000256" key="1">
    <source>
        <dbReference type="ARBA" id="ARBA00023002"/>
    </source>
</evidence>
<dbReference type="PANTHER" id="PTHR13789">
    <property type="entry name" value="MONOOXYGENASE"/>
    <property type="match status" value="1"/>
</dbReference>
<protein>
    <submittedName>
        <fullName evidence="4">2-polyprenyl-6-methoxyphenol hydroxylase</fullName>
    </submittedName>
</protein>
<keyword evidence="5" id="KW-1185">Reference proteome</keyword>
<dbReference type="Proteomes" id="UP000199468">
    <property type="component" value="Unassembled WGS sequence"/>
</dbReference>
<feature type="domain" description="FAD-binding" evidence="3">
    <location>
        <begin position="5"/>
        <end position="325"/>
    </location>
</feature>
<evidence type="ECO:0000313" key="5">
    <source>
        <dbReference type="Proteomes" id="UP000199468"/>
    </source>
</evidence>
<dbReference type="Pfam" id="PF01494">
    <property type="entry name" value="FAD_binding_3"/>
    <property type="match status" value="1"/>
</dbReference>
<dbReference type="InterPro" id="IPR036188">
    <property type="entry name" value="FAD/NAD-bd_sf"/>
</dbReference>
<dbReference type="InterPro" id="IPR002938">
    <property type="entry name" value="FAD-bd"/>
</dbReference>
<dbReference type="Gene3D" id="3.50.50.60">
    <property type="entry name" value="FAD/NAD(P)-binding domain"/>
    <property type="match status" value="1"/>
</dbReference>
<dbReference type="SUPFAM" id="SSF51905">
    <property type="entry name" value="FAD/NAD(P)-binding domain"/>
    <property type="match status" value="1"/>
</dbReference>
<dbReference type="PANTHER" id="PTHR13789:SF309">
    <property type="entry name" value="PUTATIVE (AFU_ORTHOLOGUE AFUA_6G14510)-RELATED"/>
    <property type="match status" value="1"/>
</dbReference>
<dbReference type="EMBL" id="FNBZ01000002">
    <property type="protein sequence ID" value="SDF93219.1"/>
    <property type="molecule type" value="Genomic_DNA"/>
</dbReference>
<gene>
    <name evidence="4" type="ORF">SAMN05421844_102406</name>
</gene>
<sequence length="417" mass="44582">MTRRYEIAVAGCGPAGLAAALLLERAGHRVTLVERFATPQPLGSGLILQPTGLAVLRELGLAEALIARGSRLDRLYGLGAVTGSVVLDVRYAALGADAFGLGIHRGSLFEALFDAVTARGIAVETGCEIVDVENGSGGRASLILENGRKLGPFDLAIDALGARSPLLGRALRPVRQRPLAYGAVWANAPLAAGFDPHALEQRYRRASVMVGVLPIGRRPDDETLLASFFWSLKPADHAQWQARGLDAWKADVLRHWPQTAPILESITSSEQLLLASYRHHTLPVAAGHGLAFIGDSAHSTSPQLGQGANMGLLDAYALANAVNEAADIAGALERYARLRRFHVRLYQAASRLFTPFYQSDSVLLPLLRDRLVPPLARLPGIDRQLALLVAGLYGDPLRTLKLGPAFPDNPTLASVRA</sequence>
<keyword evidence="1" id="KW-0560">Oxidoreductase</keyword>
<dbReference type="PRINTS" id="PR00420">
    <property type="entry name" value="RNGMNOXGNASE"/>
</dbReference>
<reference evidence="4 5" key="1">
    <citation type="submission" date="2016-10" db="EMBL/GenBank/DDBJ databases">
        <authorList>
            <person name="Varghese N."/>
            <person name="Submissions S."/>
        </authorList>
    </citation>
    <scope>NUCLEOTIDE SEQUENCE [LARGE SCALE GENOMIC DNA]</scope>
    <source>
        <strain evidence="4 5">DSM 26672</strain>
    </source>
</reference>
<comment type="caution">
    <text evidence="4">The sequence shown here is derived from an EMBL/GenBank/DDBJ whole genome shotgun (WGS) entry which is preliminary data.</text>
</comment>
<proteinExistence type="predicted"/>
<dbReference type="RefSeq" id="WP_091856672.1">
    <property type="nucleotide sequence ID" value="NZ_FNBZ01000002.1"/>
</dbReference>
<evidence type="ECO:0000259" key="3">
    <source>
        <dbReference type="Pfam" id="PF01494"/>
    </source>
</evidence>